<sequence length="235" mass="26037">MSHQVTYFTDANHAWPQWNQSDVDFKRQYLLSLERFLFGRYPDLAKAMRYQLKHSLAWVNKVENMPGPTGETNELYSSGRGVCVIAMSKDTDTPSALQAIFAIVTSSLLAGNTIIFCSDNEVFNTIMTEALNELNNLTPNVVQLTPYDALQPLLAMDIRGFAYVGTADVEQTLNLTLAQRDGAIISMVSETDFVALPTAQDPNLVLRFITERTRTINITAVGGNATLLELGNEAH</sequence>
<dbReference type="AlphaFoldDB" id="A0AB39HK46"/>
<dbReference type="SUPFAM" id="SSF53720">
    <property type="entry name" value="ALDH-like"/>
    <property type="match status" value="1"/>
</dbReference>
<gene>
    <name evidence="1" type="ORF">AB0763_14800</name>
</gene>
<dbReference type="RefSeq" id="WP_306099211.1">
    <property type="nucleotide sequence ID" value="NZ_CP162602.1"/>
</dbReference>
<keyword evidence="1" id="KW-0614">Plasmid</keyword>
<dbReference type="GO" id="GO:0016491">
    <property type="term" value="F:oxidoreductase activity"/>
    <property type="evidence" value="ECO:0007669"/>
    <property type="project" value="InterPro"/>
</dbReference>
<dbReference type="InterPro" id="IPR016161">
    <property type="entry name" value="Ald_DH/histidinol_DH"/>
</dbReference>
<reference evidence="1" key="1">
    <citation type="submission" date="2024-07" db="EMBL/GenBank/DDBJ databases">
        <title>Genome Analysis of a Potential Novel Vibrio Species Secreting pH- and Thermo-stable Alginate Lyase and its Application in Producing Alginate Oligosaccharides.</title>
        <authorList>
            <person name="Huang H."/>
            <person name="Bao K."/>
        </authorList>
    </citation>
    <scope>NUCLEOTIDE SEQUENCE</scope>
    <source>
        <strain evidence="1">HB236076</strain>
        <plasmid evidence="1">p-HB236076</plasmid>
    </source>
</reference>
<geneLocation type="plasmid" evidence="1">
    <name>p-HB236076</name>
</geneLocation>
<name>A0AB39HK46_9VIBR</name>
<protein>
    <submittedName>
        <fullName evidence="1">1-pyrroline-5-carboxylate dehydrogenase</fullName>
    </submittedName>
</protein>
<proteinExistence type="predicted"/>
<dbReference type="EMBL" id="CP162602">
    <property type="protein sequence ID" value="XDK27032.1"/>
    <property type="molecule type" value="Genomic_DNA"/>
</dbReference>
<accession>A0AB39HK46</accession>
<organism evidence="1">
    <name type="scientific">Vibrio sp. HB236076</name>
    <dbReference type="NCBI Taxonomy" id="3232307"/>
    <lineage>
        <taxon>Bacteria</taxon>
        <taxon>Pseudomonadati</taxon>
        <taxon>Pseudomonadota</taxon>
        <taxon>Gammaproteobacteria</taxon>
        <taxon>Vibrionales</taxon>
        <taxon>Vibrionaceae</taxon>
        <taxon>Vibrio</taxon>
    </lineage>
</organism>
<dbReference type="KEGG" id="vih:AB0763_14800"/>
<evidence type="ECO:0000313" key="1">
    <source>
        <dbReference type="EMBL" id="XDK27032.1"/>
    </source>
</evidence>